<feature type="compositionally biased region" description="Low complexity" evidence="1">
    <location>
        <begin position="1"/>
        <end position="16"/>
    </location>
</feature>
<dbReference type="Gene3D" id="3.30.1380.10">
    <property type="match status" value="1"/>
</dbReference>
<dbReference type="AlphaFoldDB" id="A0A120AHG4"/>
<dbReference type="InterPro" id="IPR009045">
    <property type="entry name" value="Zn_M74/Hedgehog-like"/>
</dbReference>
<organism evidence="3 4">
    <name type="scientific">Lysobacter capsici AZ78</name>
    <dbReference type="NCBI Taxonomy" id="1444315"/>
    <lineage>
        <taxon>Bacteria</taxon>
        <taxon>Pseudomonadati</taxon>
        <taxon>Pseudomonadota</taxon>
        <taxon>Gammaproteobacteria</taxon>
        <taxon>Lysobacterales</taxon>
        <taxon>Lysobacteraceae</taxon>
        <taxon>Lysobacter</taxon>
    </lineage>
</organism>
<feature type="compositionally biased region" description="Polar residues" evidence="1">
    <location>
        <begin position="17"/>
        <end position="35"/>
    </location>
</feature>
<dbReference type="GO" id="GO:0008233">
    <property type="term" value="F:peptidase activity"/>
    <property type="evidence" value="ECO:0007669"/>
    <property type="project" value="InterPro"/>
</dbReference>
<keyword evidence="4" id="KW-1185">Reference proteome</keyword>
<dbReference type="PANTHER" id="PTHR34385:SF1">
    <property type="entry name" value="PEPTIDOGLYCAN L-ALANYL-D-GLUTAMATE ENDOPEPTIDASE CWLK"/>
    <property type="match status" value="1"/>
</dbReference>
<dbReference type="SUPFAM" id="SSF55166">
    <property type="entry name" value="Hedgehog/DD-peptidase"/>
    <property type="match status" value="1"/>
</dbReference>
<dbReference type="CDD" id="cd14845">
    <property type="entry name" value="L-Ala-D-Glu_peptidase_like"/>
    <property type="match status" value="1"/>
</dbReference>
<feature type="domain" description="Peptidase M15C" evidence="2">
    <location>
        <begin position="247"/>
        <end position="308"/>
    </location>
</feature>
<dbReference type="InterPro" id="IPR052179">
    <property type="entry name" value="DD-CPase-like"/>
</dbReference>
<evidence type="ECO:0000313" key="4">
    <source>
        <dbReference type="Proteomes" id="UP000023435"/>
    </source>
</evidence>
<evidence type="ECO:0000313" key="3">
    <source>
        <dbReference type="EMBL" id="KWS06123.1"/>
    </source>
</evidence>
<accession>A0A120AHG4</accession>
<dbReference type="OrthoDB" id="8479979at2"/>
<name>A0A120AHG4_9GAMM</name>
<dbReference type="InterPro" id="IPR039561">
    <property type="entry name" value="Peptidase_M15C"/>
</dbReference>
<dbReference type="PANTHER" id="PTHR34385">
    <property type="entry name" value="D-ALANYL-D-ALANINE CARBOXYPEPTIDASE"/>
    <property type="match status" value="1"/>
</dbReference>
<evidence type="ECO:0000259" key="2">
    <source>
        <dbReference type="Pfam" id="PF13539"/>
    </source>
</evidence>
<comment type="caution">
    <text evidence="3">The sequence shown here is derived from an EMBL/GenBank/DDBJ whole genome shotgun (WGS) entry which is preliminary data.</text>
</comment>
<feature type="region of interest" description="Disordered" evidence="1">
    <location>
        <begin position="1"/>
        <end position="40"/>
    </location>
</feature>
<sequence length="341" mass="36467">MDSVNGSSGTAGTSGTHDSQSASLGAQSTPTQAETQEQELRDALAENPQAVAALSALTANTHYAQLSVEQQVQALTAFNAAPNLATATYLQGVAEQTLNPQATPTALTPDAGTLTLDGQTYSIQNGNLIGADGQVAGTIRNDGQVQLNNETTTRSVYDDINTRVQLRETNAAQELQDLVNLHAADPNARLDNVNINREMARLATDVISRARMEGMDMRVVSDFRSVEEQNALFAQGRTAPGRVVTNATGGSSWHNYGLAVDVAFNNANGQPSWPENANWDRYGEIAVQRGLEWGGNWRGINDRPHIEYHPGLGAGEARTMLPAYRQGGLDQVWNNLGLGGR</sequence>
<dbReference type="EMBL" id="JAJA02000001">
    <property type="protein sequence ID" value="KWS06123.1"/>
    <property type="molecule type" value="Genomic_DNA"/>
</dbReference>
<reference evidence="3 4" key="1">
    <citation type="journal article" date="2014" name="Genome Announc.">
        <title>Draft Genome Sequence of Lysobacter capsici AZ78, a Bacterium Antagonistic to Plant-Pathogenic Oomycetes.</title>
        <authorList>
            <person name="Puopolo G."/>
            <person name="Sonego P."/>
            <person name="Engelen K."/>
            <person name="Pertot I."/>
        </authorList>
    </citation>
    <scope>NUCLEOTIDE SEQUENCE [LARGE SCALE GENOMIC DNA]</scope>
    <source>
        <strain evidence="3 4">AZ78</strain>
    </source>
</reference>
<dbReference type="Proteomes" id="UP000023435">
    <property type="component" value="Unassembled WGS sequence"/>
</dbReference>
<evidence type="ECO:0000256" key="1">
    <source>
        <dbReference type="SAM" id="MobiDB-lite"/>
    </source>
</evidence>
<dbReference type="RefSeq" id="WP_051547275.1">
    <property type="nucleotide sequence ID" value="NZ_JAJA02000001.1"/>
</dbReference>
<dbReference type="Pfam" id="PF13539">
    <property type="entry name" value="Peptidase_M15_4"/>
    <property type="match status" value="1"/>
</dbReference>
<protein>
    <submittedName>
        <fullName evidence="3">Phage endolysin</fullName>
    </submittedName>
</protein>
<gene>
    <name evidence="3" type="ORF">AZ78_3677</name>
</gene>
<proteinExistence type="predicted"/>